<keyword evidence="3" id="KW-1185">Reference proteome</keyword>
<dbReference type="InterPro" id="IPR036116">
    <property type="entry name" value="FN3_sf"/>
</dbReference>
<dbReference type="SUPFAM" id="SSF51735">
    <property type="entry name" value="NAD(P)-binding Rossmann-fold domains"/>
    <property type="match status" value="1"/>
</dbReference>
<dbReference type="Gene3D" id="3.40.50.720">
    <property type="entry name" value="NAD(P)-binding Rossmann-like Domain"/>
    <property type="match status" value="1"/>
</dbReference>
<gene>
    <name evidence="2" type="ORF">DFA_01099</name>
</gene>
<dbReference type="PANTHER" id="PTHR43550">
    <property type="entry name" value="3-KETODIHYDROSPHINGOSINE REDUCTASE"/>
    <property type="match status" value="1"/>
</dbReference>
<dbReference type="Gene3D" id="2.10.25.10">
    <property type="entry name" value="Laminin"/>
    <property type="match status" value="1"/>
</dbReference>
<dbReference type="InterPro" id="IPR002347">
    <property type="entry name" value="SDR_fam"/>
</dbReference>
<dbReference type="GeneID" id="14874223"/>
<dbReference type="InterPro" id="IPR003961">
    <property type="entry name" value="FN3_dom"/>
</dbReference>
<dbReference type="PANTHER" id="PTHR43550:SF6">
    <property type="entry name" value="SHORT CHAIN DEHYDROGENASE_REDUCTASE FAMILY PROTEIN (AFU_ORTHOLOGUE AFUA_2G08050)"/>
    <property type="match status" value="1"/>
</dbReference>
<protein>
    <recommendedName>
        <fullName evidence="1">Fibronectin type-III domain-containing protein</fullName>
    </recommendedName>
</protein>
<sequence length="1339" mass="143261">MMMIMRLTLQICRIVLKEKKGRFSTMTTIIEKSVSLAQSFINGPNRNIGIITLSLLVGLAITLYSRKRYQVKDKIALVTGASSGIGLSIATELAKKGCKVGLIARSEDKLKKVSDALNKQGYQTFYIPCDMGQPDQVKQLPDRLKQIIGDAFVDIIVNNAGSGAWKFIEDTSYQECQDMMALPYFAAFYLTKTFIPRMLAENRGLIVNVNSPVSVHPWPGSIGYACARYAMKGFSCALREEVRGTNIRVMEVMAGETTTNYFENNGIDKNSFPLISRFIPHVQPEKIGSDTVDGIINNRSSVLTPFFFAVCITSVKYIPDFRERSICSLGTANIVCSGQWIYEVDYANAGCTGAVNRVTAFYDGQCYFGGAKYYWYTTASGSPTLTMSTSGCFQAVSSSYPYTFGVCSGSMMVLSRTIPPLPATGFLGFESTALPNLVAPDCLNYKNVRYIERVGACVLLPSFRFDGFYSKAFITTTIGFGIHFSNCNNAMIGTNFNNPMTCSSSYGEFVWGQIFLVMGVSSVTVSNTLTQVSLTTFTSDISGSMFYYTAVLSCPAGQYTMSPSIDPATPTASLTIPDATRGQSCVVQVSAIGDQVVSGAAISGQSAAFTIPLIAAMSSLTPGTVTTSTISFSYTTSTGGVFTVSVGSNYYPECSATTSCTATGLDSNTLYTVSVTVTNAGTVSSPLTYSATTIDDITMPSITVTDRTSTSISVSYPVTGGYGATTYQLRLNTVVQPSCTTSSCTLSGLVYGTIYTVSVTATNDGYSATSLDSVTNFWTLPTMGAVNIVNYGTTWVSFSYSSNNGRVLGANTFAIRVNGVLSTNTTCSSSTSCYVGGLTAGSTPSISILSTNNGETSITPGTASQKLYNSVNTLTVTPSLQTSSSFSISYSSLEGIPGQTTYLVLLDDVSYPSCPTVQGDCSLSPLSPKTYNATVTATNDGLVLVKTIMVLVTTHPSMNPIEVGEYGTTWVEFDYSSIGGTAGGNSYTINVAGSDITTVSCKQGPYCKIVGLTAGSSVVISIYVTNNGEDSSTVSTTVTLYKPTSPPTITLSRISATTLNVSWVENDGVPGQSLFDVLVNGTNICTDITITNCQYSPVSDGSYYNITTIVKNDGFVSSTSITYFTYPPTTPIIVTAIGKNESIYINWTESSGGVPGETKYNVFLSVDNDNWANVCVSSNINFSYNTFYYVMVTVENTDFERLQALANATTLPIISNNPCRSNTTSTVDCSGHGTCPNQECLCTDGWDGQYCEVPTGDGGGGVIIIPKPTNPGIDIDKEGVKYSFTINKVVERDLEMNAVKTLDLTLLKWQPIQQVNATLVHPTNNGSVIRHSWHTQPST</sequence>
<organism evidence="2 3">
    <name type="scientific">Cavenderia fasciculata</name>
    <name type="common">Slime mold</name>
    <name type="synonym">Dictyostelium fasciculatum</name>
    <dbReference type="NCBI Taxonomy" id="261658"/>
    <lineage>
        <taxon>Eukaryota</taxon>
        <taxon>Amoebozoa</taxon>
        <taxon>Evosea</taxon>
        <taxon>Eumycetozoa</taxon>
        <taxon>Dictyostelia</taxon>
        <taxon>Acytosteliales</taxon>
        <taxon>Cavenderiaceae</taxon>
        <taxon>Cavenderia</taxon>
    </lineage>
</organism>
<dbReference type="OMA" id="ACARYAM"/>
<dbReference type="Gene3D" id="2.60.40.10">
    <property type="entry name" value="Immunoglobulins"/>
    <property type="match status" value="1"/>
</dbReference>
<accession>F4PQV9</accession>
<evidence type="ECO:0000259" key="1">
    <source>
        <dbReference type="PROSITE" id="PS50853"/>
    </source>
</evidence>
<dbReference type="GO" id="GO:0047560">
    <property type="term" value="F:3-dehydrosphinganine reductase activity"/>
    <property type="evidence" value="ECO:0007669"/>
    <property type="project" value="TreeGrafter"/>
</dbReference>
<dbReference type="KEGG" id="dfa:DFA_01099"/>
<dbReference type="SMART" id="SM00060">
    <property type="entry name" value="FN3"/>
    <property type="match status" value="5"/>
</dbReference>
<dbReference type="OrthoDB" id="1933717at2759"/>
<feature type="domain" description="Fibronectin type-III" evidence="1">
    <location>
        <begin position="696"/>
        <end position="782"/>
    </location>
</feature>
<dbReference type="InterPro" id="IPR000742">
    <property type="entry name" value="EGF"/>
</dbReference>
<dbReference type="GO" id="GO:0006666">
    <property type="term" value="P:3-keto-sphinganine metabolic process"/>
    <property type="evidence" value="ECO:0007669"/>
    <property type="project" value="TreeGrafter"/>
</dbReference>
<dbReference type="Proteomes" id="UP000007797">
    <property type="component" value="Unassembled WGS sequence"/>
</dbReference>
<dbReference type="PROSITE" id="PS50853">
    <property type="entry name" value="FN3"/>
    <property type="match status" value="1"/>
</dbReference>
<dbReference type="CDD" id="cd05233">
    <property type="entry name" value="SDR_c"/>
    <property type="match status" value="1"/>
</dbReference>
<dbReference type="CDD" id="cd00063">
    <property type="entry name" value="FN3"/>
    <property type="match status" value="1"/>
</dbReference>
<dbReference type="EMBL" id="GL883010">
    <property type="protein sequence ID" value="EGG21224.1"/>
    <property type="molecule type" value="Genomic_DNA"/>
</dbReference>
<evidence type="ECO:0000313" key="3">
    <source>
        <dbReference type="Proteomes" id="UP000007797"/>
    </source>
</evidence>
<reference evidence="3" key="1">
    <citation type="journal article" date="2011" name="Genome Res.">
        <title>Phylogeny-wide analysis of social amoeba genomes highlights ancient origins for complex intercellular communication.</title>
        <authorList>
            <person name="Heidel A.J."/>
            <person name="Lawal H.M."/>
            <person name="Felder M."/>
            <person name="Schilde C."/>
            <person name="Helps N.R."/>
            <person name="Tunggal B."/>
            <person name="Rivero F."/>
            <person name="John U."/>
            <person name="Schleicher M."/>
            <person name="Eichinger L."/>
            <person name="Platzer M."/>
            <person name="Noegel A.A."/>
            <person name="Schaap P."/>
            <person name="Gloeckner G."/>
        </authorList>
    </citation>
    <scope>NUCLEOTIDE SEQUENCE [LARGE SCALE GENOMIC DNA]</scope>
    <source>
        <strain evidence="3">SH3</strain>
    </source>
</reference>
<evidence type="ECO:0000313" key="2">
    <source>
        <dbReference type="EMBL" id="EGG21224.1"/>
    </source>
</evidence>
<proteinExistence type="predicted"/>
<dbReference type="InterPro" id="IPR036291">
    <property type="entry name" value="NAD(P)-bd_dom_sf"/>
</dbReference>
<name>F4PQV9_CACFS</name>
<dbReference type="RefSeq" id="XP_004359074.1">
    <property type="nucleotide sequence ID" value="XM_004359017.1"/>
</dbReference>
<dbReference type="PRINTS" id="PR00080">
    <property type="entry name" value="SDRFAMILY"/>
</dbReference>
<dbReference type="InterPro" id="IPR013783">
    <property type="entry name" value="Ig-like_fold"/>
</dbReference>
<dbReference type="STRING" id="1054147.F4PQV9"/>
<dbReference type="PRINTS" id="PR00081">
    <property type="entry name" value="GDHRDH"/>
</dbReference>
<dbReference type="GO" id="GO:0005789">
    <property type="term" value="C:endoplasmic reticulum membrane"/>
    <property type="evidence" value="ECO:0007669"/>
    <property type="project" value="TreeGrafter"/>
</dbReference>
<dbReference type="SUPFAM" id="SSF49265">
    <property type="entry name" value="Fibronectin type III"/>
    <property type="match status" value="1"/>
</dbReference>
<dbReference type="Pfam" id="PF23106">
    <property type="entry name" value="EGF_Teneurin"/>
    <property type="match status" value="1"/>
</dbReference>
<dbReference type="Pfam" id="PF00106">
    <property type="entry name" value="adh_short"/>
    <property type="match status" value="1"/>
</dbReference>
<dbReference type="PROSITE" id="PS01186">
    <property type="entry name" value="EGF_2"/>
    <property type="match status" value="1"/>
</dbReference>
<dbReference type="GO" id="GO:0030148">
    <property type="term" value="P:sphingolipid biosynthetic process"/>
    <property type="evidence" value="ECO:0007669"/>
    <property type="project" value="TreeGrafter"/>
</dbReference>